<feature type="transmembrane region" description="Helical" evidence="1">
    <location>
        <begin position="33"/>
        <end position="51"/>
    </location>
</feature>
<gene>
    <name evidence="2" type="ORF">NXZ79_08315</name>
</gene>
<keyword evidence="3" id="KW-1185">Reference proteome</keyword>
<feature type="transmembrane region" description="Helical" evidence="1">
    <location>
        <begin position="89"/>
        <end position="107"/>
    </location>
</feature>
<feature type="transmembrane region" description="Helical" evidence="1">
    <location>
        <begin position="63"/>
        <end position="83"/>
    </location>
</feature>
<keyword evidence="1" id="KW-0812">Transmembrane</keyword>
<keyword evidence="1" id="KW-0472">Membrane</keyword>
<organism evidence="2 3">
    <name type="scientific">Lysinibacillus pinottii</name>
    <dbReference type="NCBI Taxonomy" id="2973932"/>
    <lineage>
        <taxon>Bacteria</taxon>
        <taxon>Bacillati</taxon>
        <taxon>Bacillota</taxon>
        <taxon>Bacilli</taxon>
        <taxon>Bacillales</taxon>
        <taxon>Bacillaceae</taxon>
        <taxon>Lysinibacillus</taxon>
    </lineage>
</organism>
<evidence type="ECO:0000313" key="3">
    <source>
        <dbReference type="Proteomes" id="UP001525021"/>
    </source>
</evidence>
<accession>A0ABT2DMB4</accession>
<reference evidence="2 3" key="1">
    <citation type="submission" date="2022-08" db="EMBL/GenBank/DDBJ databases">
        <title>Lysinibacillus sequencing.</title>
        <authorList>
            <person name="Dunlap C."/>
        </authorList>
    </citation>
    <scope>NUCLEOTIDE SEQUENCE [LARGE SCALE GENOMIC DNA]</scope>
    <source>
        <strain evidence="2 3">PB211</strain>
    </source>
</reference>
<sequence length="113" mass="13077">MSKNSYKYLKYIALFILIIQALYLGIPDSVEPVLVYEYILFFGFAYLFAILQDFFNPSEKTAILLRVALIISSIIMAITSIYYKEMFTIIFSIIMTIGISFSLHLAIKHKQKD</sequence>
<proteinExistence type="predicted"/>
<evidence type="ECO:0000313" key="2">
    <source>
        <dbReference type="EMBL" id="MCS1396039.1"/>
    </source>
</evidence>
<protein>
    <submittedName>
        <fullName evidence="2">Uncharacterized protein</fullName>
    </submittedName>
</protein>
<dbReference type="Proteomes" id="UP001525021">
    <property type="component" value="Unassembled WGS sequence"/>
</dbReference>
<keyword evidence="1" id="KW-1133">Transmembrane helix</keyword>
<name>A0ABT2DMB4_9BACI</name>
<evidence type="ECO:0000256" key="1">
    <source>
        <dbReference type="SAM" id="Phobius"/>
    </source>
</evidence>
<dbReference type="RefSeq" id="WP_036161823.1">
    <property type="nucleotide sequence ID" value="NZ_JANTOO010000010.1"/>
</dbReference>
<dbReference type="EMBL" id="JANTOO010000010">
    <property type="protein sequence ID" value="MCS1396039.1"/>
    <property type="molecule type" value="Genomic_DNA"/>
</dbReference>
<comment type="caution">
    <text evidence="2">The sequence shown here is derived from an EMBL/GenBank/DDBJ whole genome shotgun (WGS) entry which is preliminary data.</text>
</comment>
<feature type="transmembrane region" description="Helical" evidence="1">
    <location>
        <begin position="9"/>
        <end position="27"/>
    </location>
</feature>